<proteinExistence type="predicted"/>
<dbReference type="EMBL" id="CP017637">
    <property type="protein sequence ID" value="APG15376.1"/>
    <property type="molecule type" value="Genomic_DNA"/>
</dbReference>
<gene>
    <name evidence="1" type="ORF">BKD09_44515</name>
</gene>
<sequence>MRRSRNVGTTAPQVKQISIEAGSVAGDLQPYPAPAGIKPIAQPGPGCAMNVSIPADPIRVGIKKLGKVTI</sequence>
<accession>A0A1L3FPZ8</accession>
<name>A0A1L3FPZ8_BRAJP</name>
<reference evidence="1 2" key="1">
    <citation type="submission" date="2016-11" db="EMBL/GenBank/DDBJ databases">
        <title>Complete Genome Sequence of Bradyrhizobium sp. strain J5, an isolated from soybean nodule in Hokkaido.</title>
        <authorList>
            <person name="Kanehara K."/>
        </authorList>
    </citation>
    <scope>NUCLEOTIDE SEQUENCE [LARGE SCALE GENOMIC DNA]</scope>
    <source>
        <strain evidence="1 2">J5</strain>
    </source>
</reference>
<evidence type="ECO:0000313" key="2">
    <source>
        <dbReference type="Proteomes" id="UP000181962"/>
    </source>
</evidence>
<dbReference type="AlphaFoldDB" id="A0A1L3FPZ8"/>
<protein>
    <submittedName>
        <fullName evidence="1">Uncharacterized protein</fullName>
    </submittedName>
</protein>
<evidence type="ECO:0000313" key="1">
    <source>
        <dbReference type="EMBL" id="APG15376.1"/>
    </source>
</evidence>
<organism evidence="1 2">
    <name type="scientific">Bradyrhizobium japonicum</name>
    <dbReference type="NCBI Taxonomy" id="375"/>
    <lineage>
        <taxon>Bacteria</taxon>
        <taxon>Pseudomonadati</taxon>
        <taxon>Pseudomonadota</taxon>
        <taxon>Alphaproteobacteria</taxon>
        <taxon>Hyphomicrobiales</taxon>
        <taxon>Nitrobacteraceae</taxon>
        <taxon>Bradyrhizobium</taxon>
    </lineage>
</organism>
<dbReference type="Proteomes" id="UP000181962">
    <property type="component" value="Chromosome"/>
</dbReference>